<name>A0A369TH06_9PROT</name>
<dbReference type="Proteomes" id="UP000253941">
    <property type="component" value="Unassembled WGS sequence"/>
</dbReference>
<evidence type="ECO:0000313" key="3">
    <source>
        <dbReference type="Proteomes" id="UP000253941"/>
    </source>
</evidence>
<gene>
    <name evidence="2" type="ORF">DRB17_02950</name>
</gene>
<sequence>MTDKLNKISFDLQGAMRQLGRMTRKGVDTVKGKAEALSEDDDREERNTRRDRAARGDSGE</sequence>
<dbReference type="AlphaFoldDB" id="A0A369TH06"/>
<protein>
    <submittedName>
        <fullName evidence="2">Uncharacterized protein</fullName>
    </submittedName>
</protein>
<evidence type="ECO:0000256" key="1">
    <source>
        <dbReference type="SAM" id="MobiDB-lite"/>
    </source>
</evidence>
<dbReference type="RefSeq" id="WP_114580671.1">
    <property type="nucleotide sequence ID" value="NZ_QPMH01000002.1"/>
</dbReference>
<comment type="caution">
    <text evidence="2">The sequence shown here is derived from an EMBL/GenBank/DDBJ whole genome shotgun (WGS) entry which is preliminary data.</text>
</comment>
<accession>A0A369TH06</accession>
<feature type="region of interest" description="Disordered" evidence="1">
    <location>
        <begin position="22"/>
        <end position="60"/>
    </location>
</feature>
<dbReference type="EMBL" id="QPMH01000002">
    <property type="protein sequence ID" value="RDD63417.1"/>
    <property type="molecule type" value="Genomic_DNA"/>
</dbReference>
<feature type="compositionally biased region" description="Basic and acidic residues" evidence="1">
    <location>
        <begin position="25"/>
        <end position="36"/>
    </location>
</feature>
<reference evidence="2 3" key="1">
    <citation type="submission" date="2018-07" db="EMBL/GenBank/DDBJ databases">
        <title>Venubactetium sediminum gen. nov., sp. nov., isolated from a marine solar saltern.</title>
        <authorList>
            <person name="Wang S."/>
        </authorList>
    </citation>
    <scope>NUCLEOTIDE SEQUENCE [LARGE SCALE GENOMIC DNA]</scope>
    <source>
        <strain evidence="2 3">WD2A32</strain>
    </source>
</reference>
<keyword evidence="3" id="KW-1185">Reference proteome</keyword>
<evidence type="ECO:0000313" key="2">
    <source>
        <dbReference type="EMBL" id="RDD63417.1"/>
    </source>
</evidence>
<organism evidence="2 3">
    <name type="scientific">Ferruginivarius sediminum</name>
    <dbReference type="NCBI Taxonomy" id="2661937"/>
    <lineage>
        <taxon>Bacteria</taxon>
        <taxon>Pseudomonadati</taxon>
        <taxon>Pseudomonadota</taxon>
        <taxon>Alphaproteobacteria</taxon>
        <taxon>Rhodospirillales</taxon>
        <taxon>Rhodospirillaceae</taxon>
        <taxon>Ferruginivarius</taxon>
    </lineage>
</organism>
<feature type="compositionally biased region" description="Basic and acidic residues" evidence="1">
    <location>
        <begin position="44"/>
        <end position="60"/>
    </location>
</feature>
<proteinExistence type="predicted"/>